<dbReference type="SUPFAM" id="SSF49899">
    <property type="entry name" value="Concanavalin A-like lectins/glucanases"/>
    <property type="match status" value="1"/>
</dbReference>
<accession>A0A5J4TZ93</accession>
<dbReference type="PROSITE" id="PS50188">
    <property type="entry name" value="B302_SPRY"/>
    <property type="match status" value="1"/>
</dbReference>
<comment type="caution">
    <text evidence="2">The sequence shown here is derived from an EMBL/GenBank/DDBJ whole genome shotgun (WGS) entry which is preliminary data.</text>
</comment>
<dbReference type="Gene3D" id="2.60.120.920">
    <property type="match status" value="1"/>
</dbReference>
<name>A0A5J4TZ93_9EUKA</name>
<evidence type="ECO:0000313" key="2">
    <source>
        <dbReference type="EMBL" id="KAA6362735.1"/>
    </source>
</evidence>
<feature type="domain" description="B30.2/SPRY" evidence="1">
    <location>
        <begin position="1"/>
        <end position="134"/>
    </location>
</feature>
<organism evidence="2 3">
    <name type="scientific">Streblomastix strix</name>
    <dbReference type="NCBI Taxonomy" id="222440"/>
    <lineage>
        <taxon>Eukaryota</taxon>
        <taxon>Metamonada</taxon>
        <taxon>Preaxostyla</taxon>
        <taxon>Oxymonadida</taxon>
        <taxon>Streblomastigidae</taxon>
        <taxon>Streblomastix</taxon>
    </lineage>
</organism>
<dbReference type="Proteomes" id="UP000324800">
    <property type="component" value="Unassembled WGS sequence"/>
</dbReference>
<reference evidence="2 3" key="1">
    <citation type="submission" date="2019-03" db="EMBL/GenBank/DDBJ databases">
        <title>Single cell metagenomics reveals metabolic interactions within the superorganism composed of flagellate Streblomastix strix and complex community of Bacteroidetes bacteria on its surface.</title>
        <authorList>
            <person name="Treitli S.C."/>
            <person name="Kolisko M."/>
            <person name="Husnik F."/>
            <person name="Keeling P."/>
            <person name="Hampl V."/>
        </authorList>
    </citation>
    <scope>NUCLEOTIDE SEQUENCE [LARGE SCALE GENOMIC DNA]</scope>
    <source>
        <strain evidence="2">ST1C</strain>
    </source>
</reference>
<gene>
    <name evidence="2" type="ORF">EZS28_041739</name>
</gene>
<dbReference type="InterPro" id="IPR043136">
    <property type="entry name" value="B30.2/SPRY_sf"/>
</dbReference>
<proteinExistence type="predicted"/>
<evidence type="ECO:0000313" key="3">
    <source>
        <dbReference type="Proteomes" id="UP000324800"/>
    </source>
</evidence>
<dbReference type="OrthoDB" id="10513615at2759"/>
<sequence>VDEKIMHGIVNVTVKVTIPRPNRYSFGVIPDLPSKFNSGFGYKSGMLGWGLHDHSGSLGIFYQTQRVAEATGGYVTGDYVTLTVDVDRGDLSFKVNGKKVSELLNCEIIQLGVFIAVTLFNKGAIWQIVPQSPL</sequence>
<dbReference type="InterPro" id="IPR013320">
    <property type="entry name" value="ConA-like_dom_sf"/>
</dbReference>
<dbReference type="InterPro" id="IPR001870">
    <property type="entry name" value="B30.2/SPRY"/>
</dbReference>
<evidence type="ECO:0000259" key="1">
    <source>
        <dbReference type="PROSITE" id="PS50188"/>
    </source>
</evidence>
<feature type="non-terminal residue" evidence="2">
    <location>
        <position position="1"/>
    </location>
</feature>
<protein>
    <recommendedName>
        <fullName evidence="1">B30.2/SPRY domain-containing protein</fullName>
    </recommendedName>
</protein>
<dbReference type="EMBL" id="SNRW01023794">
    <property type="protein sequence ID" value="KAA6362735.1"/>
    <property type="molecule type" value="Genomic_DNA"/>
</dbReference>
<dbReference type="AlphaFoldDB" id="A0A5J4TZ93"/>